<evidence type="ECO:0000256" key="10">
    <source>
        <dbReference type="HAMAP-Rule" id="MF_00230"/>
    </source>
</evidence>
<dbReference type="RefSeq" id="WP_345270004.1">
    <property type="nucleotide sequence ID" value="NZ_BAABHB010000011.1"/>
</dbReference>
<dbReference type="EMBL" id="BAABHB010000011">
    <property type="protein sequence ID" value="GAA4413818.1"/>
    <property type="molecule type" value="Genomic_DNA"/>
</dbReference>
<dbReference type="Gene3D" id="3.40.50.10210">
    <property type="match status" value="1"/>
</dbReference>
<comment type="similarity">
    <text evidence="2 10">Belongs to the CobT family.</text>
</comment>
<dbReference type="NCBIfam" id="NF000996">
    <property type="entry name" value="PRK00105.1"/>
    <property type="match status" value="1"/>
</dbReference>
<dbReference type="Pfam" id="PF02277">
    <property type="entry name" value="DBI_PRT"/>
    <property type="match status" value="1"/>
</dbReference>
<protein>
    <recommendedName>
        <fullName evidence="4 10">Nicotinate-nucleotide--dimethylbenzimidazole phosphoribosyltransferase</fullName>
        <shortName evidence="10">NN:DBI PRT</shortName>
        <ecNumber evidence="3 10">2.4.2.21</ecNumber>
    </recommendedName>
    <alternativeName>
        <fullName evidence="8 10">N(1)-alpha-phosphoribosyltransferase</fullName>
    </alternativeName>
</protein>
<evidence type="ECO:0000256" key="2">
    <source>
        <dbReference type="ARBA" id="ARBA00007110"/>
    </source>
</evidence>
<sequence>MAIPPVERSLTGAIRQKIDQKTKPTGSLGRLEDIATQIALIQQTLTPALSNPHILVFAGDHGLVAEGISAYPPEVTYQMVQNFMAGGAAINVFCKQNGLNLLICDVGVNGTFAENTQTFVKFKIRPGTRNMRFEPAMTRDECEAALDAGRTLVNGVAYRGCTIVGFGEMGIGNTSAASLLMHRLTGLPLDQCVGAGTGLDEAGVAHKTAILQEVATRYAGLTDLIDLLSAMGGLEIAALTGGMLQAAENGMVILVDGFISTAALLVAHALEPAILDYCIFCHQSDEAGHRRMLEYLNARPLLTLGMRLGEGSGAALAFPIIDSAVQMLIEMASFGQAGISQKG</sequence>
<evidence type="ECO:0000256" key="9">
    <source>
        <dbReference type="ARBA" id="ARBA00047340"/>
    </source>
</evidence>
<feature type="active site" description="Proton acceptor" evidence="10">
    <location>
        <position position="310"/>
    </location>
</feature>
<dbReference type="PANTHER" id="PTHR43463">
    <property type="entry name" value="NICOTINATE-NUCLEOTIDE--DIMETHYLBENZIMIDAZOLE PHOSPHORIBOSYLTRANSFERASE"/>
    <property type="match status" value="1"/>
</dbReference>
<evidence type="ECO:0000256" key="1">
    <source>
        <dbReference type="ARBA" id="ARBA00005049"/>
    </source>
</evidence>
<dbReference type="PANTHER" id="PTHR43463:SF1">
    <property type="entry name" value="NICOTINATE-NUCLEOTIDE--DIMETHYLBENZIMIDAZOLE PHOSPHORIBOSYLTRANSFERASE"/>
    <property type="match status" value="1"/>
</dbReference>
<dbReference type="InterPro" id="IPR003200">
    <property type="entry name" value="Nict_dMeBzImd_PRibTrfase"/>
</dbReference>
<evidence type="ECO:0000256" key="3">
    <source>
        <dbReference type="ARBA" id="ARBA00011991"/>
    </source>
</evidence>
<organism evidence="11 12">
    <name type="scientific">Nibrella viscosa</name>
    <dbReference type="NCBI Taxonomy" id="1084524"/>
    <lineage>
        <taxon>Bacteria</taxon>
        <taxon>Pseudomonadati</taxon>
        <taxon>Bacteroidota</taxon>
        <taxon>Cytophagia</taxon>
        <taxon>Cytophagales</taxon>
        <taxon>Spirosomataceae</taxon>
        <taxon>Nibrella</taxon>
    </lineage>
</organism>
<dbReference type="Proteomes" id="UP001500936">
    <property type="component" value="Unassembled WGS sequence"/>
</dbReference>
<dbReference type="InterPro" id="IPR017846">
    <property type="entry name" value="Nict_dMeBzImd_PRibTrfase_bact"/>
</dbReference>
<dbReference type="EC" id="2.4.2.21" evidence="3 10"/>
<evidence type="ECO:0000256" key="8">
    <source>
        <dbReference type="ARBA" id="ARBA00030686"/>
    </source>
</evidence>
<evidence type="ECO:0000256" key="4">
    <source>
        <dbReference type="ARBA" id="ARBA00015486"/>
    </source>
</evidence>
<dbReference type="HAMAP" id="MF_00230">
    <property type="entry name" value="CobT"/>
    <property type="match status" value="1"/>
</dbReference>
<dbReference type="GO" id="GO:0016757">
    <property type="term" value="F:glycosyltransferase activity"/>
    <property type="evidence" value="ECO:0007669"/>
    <property type="project" value="UniProtKB-KW"/>
</dbReference>
<evidence type="ECO:0000313" key="11">
    <source>
        <dbReference type="EMBL" id="GAA4413818.1"/>
    </source>
</evidence>
<keyword evidence="7 10" id="KW-0808">Transferase</keyword>
<name>A0ABP8KRV5_9BACT</name>
<dbReference type="InterPro" id="IPR023195">
    <property type="entry name" value="Nict_dMeBzImd_PRibTrfase_N"/>
</dbReference>
<reference evidence="12" key="1">
    <citation type="journal article" date="2019" name="Int. J. Syst. Evol. Microbiol.">
        <title>The Global Catalogue of Microorganisms (GCM) 10K type strain sequencing project: providing services to taxonomists for standard genome sequencing and annotation.</title>
        <authorList>
            <consortium name="The Broad Institute Genomics Platform"/>
            <consortium name="The Broad Institute Genome Sequencing Center for Infectious Disease"/>
            <person name="Wu L."/>
            <person name="Ma J."/>
        </authorList>
    </citation>
    <scope>NUCLEOTIDE SEQUENCE [LARGE SCALE GENOMIC DNA]</scope>
    <source>
        <strain evidence="12">JCM 17925</strain>
    </source>
</reference>
<dbReference type="SUPFAM" id="SSF52733">
    <property type="entry name" value="Nicotinate mononucleotide:5,6-dimethylbenzimidazole phosphoribosyltransferase (CobT)"/>
    <property type="match status" value="1"/>
</dbReference>
<dbReference type="Gene3D" id="1.10.1610.10">
    <property type="match status" value="1"/>
</dbReference>
<evidence type="ECO:0000313" key="12">
    <source>
        <dbReference type="Proteomes" id="UP001500936"/>
    </source>
</evidence>
<dbReference type="NCBIfam" id="TIGR03160">
    <property type="entry name" value="cobT_DBIPRT"/>
    <property type="match status" value="1"/>
</dbReference>
<evidence type="ECO:0000256" key="5">
    <source>
        <dbReference type="ARBA" id="ARBA00022573"/>
    </source>
</evidence>
<dbReference type="CDD" id="cd02439">
    <property type="entry name" value="DMB-PRT_CobT"/>
    <property type="match status" value="1"/>
</dbReference>
<proteinExistence type="inferred from homology"/>
<comment type="catalytic activity">
    <reaction evidence="9 10">
        <text>5,6-dimethylbenzimidazole + nicotinate beta-D-ribonucleotide = alpha-ribazole 5'-phosphate + nicotinate + H(+)</text>
        <dbReference type="Rhea" id="RHEA:11196"/>
        <dbReference type="ChEBI" id="CHEBI:15378"/>
        <dbReference type="ChEBI" id="CHEBI:15890"/>
        <dbReference type="ChEBI" id="CHEBI:32544"/>
        <dbReference type="ChEBI" id="CHEBI:57502"/>
        <dbReference type="ChEBI" id="CHEBI:57918"/>
        <dbReference type="EC" id="2.4.2.21"/>
    </reaction>
</comment>
<accession>A0ABP8KRV5</accession>
<gene>
    <name evidence="10 11" type="primary">cobT</name>
    <name evidence="11" type="ORF">GCM10023187_42550</name>
</gene>
<evidence type="ECO:0000256" key="7">
    <source>
        <dbReference type="ARBA" id="ARBA00022679"/>
    </source>
</evidence>
<keyword evidence="6 10" id="KW-0328">Glycosyltransferase</keyword>
<dbReference type="InterPro" id="IPR036087">
    <property type="entry name" value="Nict_dMeBzImd_PRibTrfase_sf"/>
</dbReference>
<keyword evidence="5 10" id="KW-0169">Cobalamin biosynthesis</keyword>
<keyword evidence="12" id="KW-1185">Reference proteome</keyword>
<evidence type="ECO:0000256" key="6">
    <source>
        <dbReference type="ARBA" id="ARBA00022676"/>
    </source>
</evidence>
<comment type="caution">
    <text evidence="11">The sequence shown here is derived from an EMBL/GenBank/DDBJ whole genome shotgun (WGS) entry which is preliminary data.</text>
</comment>
<comment type="function">
    <text evidence="10">Catalyzes the synthesis of alpha-ribazole-5'-phosphate from nicotinate mononucleotide (NAMN) and 5,6-dimethylbenzimidazole (DMB).</text>
</comment>
<comment type="pathway">
    <text evidence="1 10">Nucleoside biosynthesis; alpha-ribazole biosynthesis; alpha-ribazole from 5,6-dimethylbenzimidazole: step 1/2.</text>
</comment>